<evidence type="ECO:0000313" key="2">
    <source>
        <dbReference type="Proteomes" id="UP001252613"/>
    </source>
</evidence>
<protein>
    <recommendedName>
        <fullName evidence="3">Energy transducer TonB</fullName>
    </recommendedName>
</protein>
<dbReference type="AlphaFoldDB" id="A0AAW8MIK2"/>
<comment type="caution">
    <text evidence="1">The sequence shown here is derived from an EMBL/GenBank/DDBJ whole genome shotgun (WGS) entry which is preliminary data.</text>
</comment>
<evidence type="ECO:0008006" key="3">
    <source>
        <dbReference type="Google" id="ProtNLM"/>
    </source>
</evidence>
<proteinExistence type="predicted"/>
<accession>A0AAW8MIK2</accession>
<organism evidence="1 2">
    <name type="scientific">Pseudomonas brassicacearum</name>
    <dbReference type="NCBI Taxonomy" id="930166"/>
    <lineage>
        <taxon>Bacteria</taxon>
        <taxon>Pseudomonadati</taxon>
        <taxon>Pseudomonadota</taxon>
        <taxon>Gammaproteobacteria</taxon>
        <taxon>Pseudomonadales</taxon>
        <taxon>Pseudomonadaceae</taxon>
        <taxon>Pseudomonas</taxon>
    </lineage>
</organism>
<gene>
    <name evidence="1" type="ORF">J2W43_005715</name>
</gene>
<dbReference type="Proteomes" id="UP001252613">
    <property type="component" value="Unassembled WGS sequence"/>
</dbReference>
<reference evidence="1" key="1">
    <citation type="submission" date="2023-07" db="EMBL/GenBank/DDBJ databases">
        <title>Sorghum-associated microbial communities from plants grown in Nebraska, USA.</title>
        <authorList>
            <person name="Schachtman D."/>
        </authorList>
    </citation>
    <scope>NUCLEOTIDE SEQUENCE</scope>
    <source>
        <strain evidence="1">3432</strain>
    </source>
</reference>
<evidence type="ECO:0000313" key="1">
    <source>
        <dbReference type="EMBL" id="MDR6961701.1"/>
    </source>
</evidence>
<dbReference type="RefSeq" id="WP_310368240.1">
    <property type="nucleotide sequence ID" value="NZ_JAVDVC010000017.1"/>
</dbReference>
<dbReference type="EMBL" id="JAVDVC010000017">
    <property type="protein sequence ID" value="MDR6961701.1"/>
    <property type="molecule type" value="Genomic_DNA"/>
</dbReference>
<name>A0AAW8MIK2_9PSED</name>
<sequence length="151" mass="15966">MSSNIVARALAPSPQKRSASGWRYWLEPLEPLPELPPLSLVPAPVPLLEESPPMELPPLVEPLPVPGLVLLPLASLPLPPSTEPGGKALLEGELEPASISVEGGIPPLSTGGLPLEDCAYTASELRERTPASVNAVMLNFIMVSLLFKILT</sequence>